<dbReference type="EMBL" id="WUAV01000005">
    <property type="protein sequence ID" value="KAF1754966.1"/>
    <property type="molecule type" value="Genomic_DNA"/>
</dbReference>
<proteinExistence type="predicted"/>
<reference evidence="1 2" key="1">
    <citation type="submission" date="2019-12" db="EMBL/GenBank/DDBJ databases">
        <title>Chromosome-level assembly of the Caenorhabditis remanei genome.</title>
        <authorList>
            <person name="Teterina A.A."/>
            <person name="Willis J.H."/>
            <person name="Phillips P.C."/>
        </authorList>
    </citation>
    <scope>NUCLEOTIDE SEQUENCE [LARGE SCALE GENOMIC DNA]</scope>
    <source>
        <strain evidence="1 2">PX506</strain>
        <tissue evidence="1">Whole organism</tissue>
    </source>
</reference>
<dbReference type="Proteomes" id="UP000483820">
    <property type="component" value="Chromosome V"/>
</dbReference>
<dbReference type="RefSeq" id="XP_053583246.1">
    <property type="nucleotide sequence ID" value="XM_053734333.1"/>
</dbReference>
<dbReference type="AlphaFoldDB" id="A0A6A5GK32"/>
<evidence type="ECO:0000313" key="2">
    <source>
        <dbReference type="Proteomes" id="UP000483820"/>
    </source>
</evidence>
<comment type="caution">
    <text evidence="1">The sequence shown here is derived from an EMBL/GenBank/DDBJ whole genome shotgun (WGS) entry which is preliminary data.</text>
</comment>
<organism evidence="1 2">
    <name type="scientific">Caenorhabditis remanei</name>
    <name type="common">Caenorhabditis vulgaris</name>
    <dbReference type="NCBI Taxonomy" id="31234"/>
    <lineage>
        <taxon>Eukaryota</taxon>
        <taxon>Metazoa</taxon>
        <taxon>Ecdysozoa</taxon>
        <taxon>Nematoda</taxon>
        <taxon>Chromadorea</taxon>
        <taxon>Rhabditida</taxon>
        <taxon>Rhabditina</taxon>
        <taxon>Rhabditomorpha</taxon>
        <taxon>Rhabditoidea</taxon>
        <taxon>Rhabditidae</taxon>
        <taxon>Peloderinae</taxon>
        <taxon>Caenorhabditis</taxon>
    </lineage>
</organism>
<sequence length="149" mass="17443">MSLEKEQELIKCANTSCQQLKRPGAEFLRHPATKERVCRACWQYYYNKGKDREVKRRNEQHETNCGNTLCKILLLPGKIAAHPVTKERICINCCAYYKKYGRDREVVAGKLKKFTEPKARESCANTFCKQQYYPKDLRPHPVTKKKICL</sequence>
<protein>
    <submittedName>
        <fullName evidence="1">Uncharacterized protein</fullName>
    </submittedName>
</protein>
<dbReference type="CTD" id="78777270"/>
<dbReference type="GeneID" id="78777270"/>
<accession>A0A6A5GK32</accession>
<evidence type="ECO:0000313" key="1">
    <source>
        <dbReference type="EMBL" id="KAF1754966.1"/>
    </source>
</evidence>
<gene>
    <name evidence="1" type="ORF">GCK72_021532</name>
</gene>
<name>A0A6A5GK32_CAERE</name>
<dbReference type="KEGG" id="crq:GCK72_021532"/>